<feature type="domain" description="P-type" evidence="4">
    <location>
        <begin position="23"/>
        <end position="64"/>
    </location>
</feature>
<protein>
    <recommendedName>
        <fullName evidence="4">P-type domain-containing protein</fullName>
    </recommendedName>
</protein>
<name>A0A3P8U2L1_AMPPE</name>
<feature type="signal peptide" evidence="3">
    <location>
        <begin position="1"/>
        <end position="20"/>
    </location>
</feature>
<evidence type="ECO:0000259" key="4">
    <source>
        <dbReference type="PROSITE" id="PS51448"/>
    </source>
</evidence>
<feature type="disulfide bond" evidence="2">
    <location>
        <begin position="36"/>
        <end position="51"/>
    </location>
</feature>
<dbReference type="SUPFAM" id="SSF57492">
    <property type="entry name" value="Trefoil"/>
    <property type="match status" value="1"/>
</dbReference>
<reference evidence="5" key="2">
    <citation type="submission" date="2025-08" db="UniProtKB">
        <authorList>
            <consortium name="Ensembl"/>
        </authorList>
    </citation>
    <scope>IDENTIFICATION</scope>
</reference>
<dbReference type="Ensembl" id="ENSAPET00000032392.1">
    <property type="protein sequence ID" value="ENSAPEP00000031559.1"/>
    <property type="gene ID" value="ENSAPEG00000022390.1"/>
</dbReference>
<proteinExistence type="predicted"/>
<comment type="caution">
    <text evidence="2">Lacks conserved residue(s) required for the propagation of feature annotation.</text>
</comment>
<dbReference type="InterPro" id="IPR017957">
    <property type="entry name" value="P_trefoil_CS"/>
</dbReference>
<dbReference type="Gene3D" id="4.10.110.10">
    <property type="entry name" value="Spasmolytic Protein, domain 1"/>
    <property type="match status" value="1"/>
</dbReference>
<evidence type="ECO:0000313" key="5">
    <source>
        <dbReference type="Ensembl" id="ENSAPEP00000031559.1"/>
    </source>
</evidence>
<dbReference type="Pfam" id="PF00088">
    <property type="entry name" value="Trefoil"/>
    <property type="match status" value="1"/>
</dbReference>
<accession>A0A3P8U2L1</accession>
<sequence length="84" mass="9064">VAGNHAWLLLLIVLISLSLQTPTTVSLPLSDQRLPCGSGSVSQPQCLSMGCCFNKHPPACYYPMDGELQSVSLLAFSRHLAEYS</sequence>
<dbReference type="Proteomes" id="UP000265080">
    <property type="component" value="Chromosome 3"/>
</dbReference>
<evidence type="ECO:0000313" key="6">
    <source>
        <dbReference type="Proteomes" id="UP000265080"/>
    </source>
</evidence>
<evidence type="ECO:0000256" key="2">
    <source>
        <dbReference type="PROSITE-ProRule" id="PRU00779"/>
    </source>
</evidence>
<dbReference type="GeneTree" id="ENSGT00940000178235"/>
<dbReference type="InterPro" id="IPR000519">
    <property type="entry name" value="P_trefoil_dom"/>
</dbReference>
<evidence type="ECO:0000256" key="1">
    <source>
        <dbReference type="ARBA" id="ARBA00023157"/>
    </source>
</evidence>
<dbReference type="PROSITE" id="PS51448">
    <property type="entry name" value="P_TREFOIL_2"/>
    <property type="match status" value="1"/>
</dbReference>
<evidence type="ECO:0000256" key="3">
    <source>
        <dbReference type="SAM" id="SignalP"/>
    </source>
</evidence>
<dbReference type="PROSITE" id="PS00025">
    <property type="entry name" value="P_TREFOIL_1"/>
    <property type="match status" value="1"/>
</dbReference>
<keyword evidence="3" id="KW-0732">Signal</keyword>
<organism evidence="5 6">
    <name type="scientific">Amphiprion percula</name>
    <name type="common">Orange clownfish</name>
    <name type="synonym">Lutjanus percula</name>
    <dbReference type="NCBI Taxonomy" id="161767"/>
    <lineage>
        <taxon>Eukaryota</taxon>
        <taxon>Metazoa</taxon>
        <taxon>Chordata</taxon>
        <taxon>Craniata</taxon>
        <taxon>Vertebrata</taxon>
        <taxon>Euteleostomi</taxon>
        <taxon>Actinopterygii</taxon>
        <taxon>Neopterygii</taxon>
        <taxon>Teleostei</taxon>
        <taxon>Neoteleostei</taxon>
        <taxon>Acanthomorphata</taxon>
        <taxon>Ovalentaria</taxon>
        <taxon>Pomacentridae</taxon>
        <taxon>Amphiprion</taxon>
    </lineage>
</organism>
<keyword evidence="1 2" id="KW-1015">Disulfide bond</keyword>
<dbReference type="OMA" id="MDGELQS"/>
<feature type="chain" id="PRO_5018152825" description="P-type domain-containing protein" evidence="3">
    <location>
        <begin position="21"/>
        <end position="84"/>
    </location>
</feature>
<keyword evidence="6" id="KW-1185">Reference proteome</keyword>
<reference evidence="5" key="3">
    <citation type="submission" date="2025-09" db="UniProtKB">
        <authorList>
            <consortium name="Ensembl"/>
        </authorList>
    </citation>
    <scope>IDENTIFICATION</scope>
</reference>
<dbReference type="InterPro" id="IPR044913">
    <property type="entry name" value="P_trefoil_dom_sf"/>
</dbReference>
<reference evidence="5 6" key="1">
    <citation type="submission" date="2018-03" db="EMBL/GenBank/DDBJ databases">
        <title>Finding Nemo's genes: A chromosome-scale reference assembly of the genome of the orange clownfish Amphiprion percula.</title>
        <authorList>
            <person name="Lehmann R."/>
        </authorList>
    </citation>
    <scope>NUCLEOTIDE SEQUENCE</scope>
</reference>
<dbReference type="AlphaFoldDB" id="A0A3P8U2L1"/>
<dbReference type="CDD" id="cd00111">
    <property type="entry name" value="Trefoil"/>
    <property type="match status" value="1"/>
</dbReference>